<sequence length="97" mass="10202">MSTDNTSTADNADREPVAGAEAHLRALTAAARDGLFADNKLLETIADFKAAGTPAISELKRLAITRGLYVENPRRTGDEGGLAGALVFIIKAPEPRP</sequence>
<protein>
    <submittedName>
        <fullName evidence="1">Uncharacterized protein</fullName>
    </submittedName>
</protein>
<name>A0ABP0D1A2_9PEZI</name>
<proteinExistence type="predicted"/>
<evidence type="ECO:0000313" key="1">
    <source>
        <dbReference type="EMBL" id="CAK7237555.1"/>
    </source>
</evidence>
<comment type="caution">
    <text evidence="1">The sequence shown here is derived from an EMBL/GenBank/DDBJ whole genome shotgun (WGS) entry which is preliminary data.</text>
</comment>
<evidence type="ECO:0000313" key="2">
    <source>
        <dbReference type="Proteomes" id="UP001642482"/>
    </source>
</evidence>
<dbReference type="Proteomes" id="UP001642482">
    <property type="component" value="Unassembled WGS sequence"/>
</dbReference>
<reference evidence="1 2" key="1">
    <citation type="submission" date="2024-01" db="EMBL/GenBank/DDBJ databases">
        <authorList>
            <person name="Allen C."/>
            <person name="Tagirdzhanova G."/>
        </authorList>
    </citation>
    <scope>NUCLEOTIDE SEQUENCE [LARGE SCALE GENOMIC DNA]</scope>
</reference>
<dbReference type="EMBL" id="CAWUHD010000184">
    <property type="protein sequence ID" value="CAK7237555.1"/>
    <property type="molecule type" value="Genomic_DNA"/>
</dbReference>
<organism evidence="1 2">
    <name type="scientific">Sporothrix eucalyptigena</name>
    <dbReference type="NCBI Taxonomy" id="1812306"/>
    <lineage>
        <taxon>Eukaryota</taxon>
        <taxon>Fungi</taxon>
        <taxon>Dikarya</taxon>
        <taxon>Ascomycota</taxon>
        <taxon>Pezizomycotina</taxon>
        <taxon>Sordariomycetes</taxon>
        <taxon>Sordariomycetidae</taxon>
        <taxon>Ophiostomatales</taxon>
        <taxon>Ophiostomataceae</taxon>
        <taxon>Sporothrix</taxon>
    </lineage>
</organism>
<keyword evidence="2" id="KW-1185">Reference proteome</keyword>
<accession>A0ABP0D1A2</accession>
<gene>
    <name evidence="1" type="ORF">SEUCBS140593_010008</name>
</gene>